<evidence type="ECO:0000256" key="2">
    <source>
        <dbReference type="SAM" id="SignalP"/>
    </source>
</evidence>
<feature type="region of interest" description="Disordered" evidence="1">
    <location>
        <begin position="35"/>
        <end position="79"/>
    </location>
</feature>
<evidence type="ECO:0000313" key="5">
    <source>
        <dbReference type="Proteomes" id="UP001290462"/>
    </source>
</evidence>
<gene>
    <name evidence="4" type="ORF">RAK27_11490</name>
</gene>
<evidence type="ECO:0000256" key="1">
    <source>
        <dbReference type="SAM" id="MobiDB-lite"/>
    </source>
</evidence>
<feature type="signal peptide" evidence="2">
    <location>
        <begin position="1"/>
        <end position="26"/>
    </location>
</feature>
<sequence>MKLKMMVVTGLICSGILAGTASSVMADGAPQNVITGSEDGKGATSHGHINLTAGDGEGEDGSTEPTKPTIPPGETGNKGDLTLDNVAPLLFDTHKLEGKEQVYTSIVTDSNIQVTDKRGEEAGWHVQVTQTPFTDVVDNTKVLKGAKLVLPVGILEDTGNVSLSPETYSVEVNDEAATLMNATKGSGAGTWTSVFNKDQIKLTIPAGNKTGEYMSTVTWALMNAPK</sequence>
<proteinExistence type="predicted"/>
<reference evidence="4" key="1">
    <citation type="submission" date="2023-08" db="EMBL/GenBank/DDBJ databases">
        <title>Genomic characterization of piscicolin 126 produced by Carnobacterium maltaromaticum CM22 strain isolated from salmon (Salmo salar).</title>
        <authorList>
            <person name="Gonzalez-Gragera E."/>
            <person name="Garcia-Lopez J.D."/>
            <person name="Teso-Perez C."/>
            <person name="Gimenez-Hernandez I."/>
            <person name="Peralta-Sanchez J.M."/>
            <person name="Valdivia E."/>
            <person name="Montalban-Lopez M."/>
            <person name="Martin-Platero A.M."/>
            <person name="Banos A."/>
            <person name="Martinez-Bueno M."/>
        </authorList>
    </citation>
    <scope>NUCLEOTIDE SEQUENCE</scope>
    <source>
        <strain evidence="4">CM22</strain>
    </source>
</reference>
<evidence type="ECO:0000313" key="4">
    <source>
        <dbReference type="EMBL" id="MDZ5759285.1"/>
    </source>
</evidence>
<evidence type="ECO:0000259" key="3">
    <source>
        <dbReference type="Pfam" id="PF13731"/>
    </source>
</evidence>
<dbReference type="InterPro" id="IPR027994">
    <property type="entry name" value="WxL_dom"/>
</dbReference>
<accession>A0AAW9K090</accession>
<name>A0AAW9K090_CARML</name>
<organism evidence="4 5">
    <name type="scientific">Carnobacterium maltaromaticum</name>
    <name type="common">Carnobacterium piscicola</name>
    <dbReference type="NCBI Taxonomy" id="2751"/>
    <lineage>
        <taxon>Bacteria</taxon>
        <taxon>Bacillati</taxon>
        <taxon>Bacillota</taxon>
        <taxon>Bacilli</taxon>
        <taxon>Lactobacillales</taxon>
        <taxon>Carnobacteriaceae</taxon>
        <taxon>Carnobacterium</taxon>
    </lineage>
</organism>
<feature type="domain" description="WxL" evidence="3">
    <location>
        <begin position="41"/>
        <end position="225"/>
    </location>
</feature>
<keyword evidence="2" id="KW-0732">Signal</keyword>
<feature type="chain" id="PRO_5043465857" evidence="2">
    <location>
        <begin position="27"/>
        <end position="226"/>
    </location>
</feature>
<protein>
    <submittedName>
        <fullName evidence="4">WxL domain-containing protein</fullName>
    </submittedName>
</protein>
<dbReference type="Proteomes" id="UP001290462">
    <property type="component" value="Unassembled WGS sequence"/>
</dbReference>
<dbReference type="AlphaFoldDB" id="A0AAW9K090"/>
<dbReference type="RefSeq" id="WP_236658763.1">
    <property type="nucleotide sequence ID" value="NZ_CAJGUR010000012.1"/>
</dbReference>
<comment type="caution">
    <text evidence="4">The sequence shown here is derived from an EMBL/GenBank/DDBJ whole genome shotgun (WGS) entry which is preliminary data.</text>
</comment>
<dbReference type="Pfam" id="PF13731">
    <property type="entry name" value="WxL"/>
    <property type="match status" value="1"/>
</dbReference>
<dbReference type="EMBL" id="JAVBVO010000003">
    <property type="protein sequence ID" value="MDZ5759285.1"/>
    <property type="molecule type" value="Genomic_DNA"/>
</dbReference>